<dbReference type="EMBL" id="CAJOBE010052025">
    <property type="protein sequence ID" value="CAF4360382.1"/>
    <property type="molecule type" value="Genomic_DNA"/>
</dbReference>
<gene>
    <name evidence="1" type="ORF">FNK824_LOCUS42649</name>
</gene>
<feature type="non-terminal residue" evidence="1">
    <location>
        <position position="81"/>
    </location>
</feature>
<dbReference type="AlphaFoldDB" id="A0A820LNK9"/>
<evidence type="ECO:0000313" key="2">
    <source>
        <dbReference type="Proteomes" id="UP000663874"/>
    </source>
</evidence>
<proteinExistence type="predicted"/>
<comment type="caution">
    <text evidence="1">The sequence shown here is derived from an EMBL/GenBank/DDBJ whole genome shotgun (WGS) entry which is preliminary data.</text>
</comment>
<reference evidence="1" key="1">
    <citation type="submission" date="2021-02" db="EMBL/GenBank/DDBJ databases">
        <authorList>
            <person name="Nowell W R."/>
        </authorList>
    </citation>
    <scope>NUCLEOTIDE SEQUENCE</scope>
</reference>
<sequence length="81" mass="9635">RELSRSFKRNLVNDRFVRIPFQYIEQYTILMTTVFNELIYNDNTQKQQLLNCLATTLIDNILPDSTTDLQFDDDQCKTPNE</sequence>
<organism evidence="1 2">
    <name type="scientific">Rotaria sordida</name>
    <dbReference type="NCBI Taxonomy" id="392033"/>
    <lineage>
        <taxon>Eukaryota</taxon>
        <taxon>Metazoa</taxon>
        <taxon>Spiralia</taxon>
        <taxon>Gnathifera</taxon>
        <taxon>Rotifera</taxon>
        <taxon>Eurotatoria</taxon>
        <taxon>Bdelloidea</taxon>
        <taxon>Philodinida</taxon>
        <taxon>Philodinidae</taxon>
        <taxon>Rotaria</taxon>
    </lineage>
</organism>
<feature type="non-terminal residue" evidence="1">
    <location>
        <position position="1"/>
    </location>
</feature>
<evidence type="ECO:0000313" key="1">
    <source>
        <dbReference type="EMBL" id="CAF4360382.1"/>
    </source>
</evidence>
<name>A0A820LNK9_9BILA</name>
<accession>A0A820LNK9</accession>
<dbReference type="Proteomes" id="UP000663874">
    <property type="component" value="Unassembled WGS sequence"/>
</dbReference>
<protein>
    <submittedName>
        <fullName evidence="1">Uncharacterized protein</fullName>
    </submittedName>
</protein>